<dbReference type="EMBL" id="GISG01231320">
    <property type="protein sequence ID" value="MBA4666333.1"/>
    <property type="molecule type" value="Transcribed_RNA"/>
</dbReference>
<keyword evidence="1 4" id="KW-0812">Transmembrane</keyword>
<dbReference type="InterPro" id="IPR036640">
    <property type="entry name" value="ABC1_TM_sf"/>
</dbReference>
<keyword evidence="5" id="KW-0378">Hydrolase</keyword>
<accession>A0A7C9AHE1</accession>
<reference evidence="5" key="2">
    <citation type="submission" date="2020-07" db="EMBL/GenBank/DDBJ databases">
        <authorList>
            <person name="Vera ALvarez R."/>
            <person name="Arias-Moreno D.M."/>
            <person name="Jimenez-Jacinto V."/>
            <person name="Jimenez-Bremont J.F."/>
            <person name="Swaminathan K."/>
            <person name="Moose S.P."/>
            <person name="Guerrero-Gonzalez M.L."/>
            <person name="Marino-Ramirez L."/>
            <person name="Landsman D."/>
            <person name="Rodriguez-Kessler M."/>
            <person name="Delgado-Sanchez P."/>
        </authorList>
    </citation>
    <scope>NUCLEOTIDE SEQUENCE</scope>
    <source>
        <tissue evidence="5">Cladode</tissue>
    </source>
</reference>
<evidence type="ECO:0000256" key="3">
    <source>
        <dbReference type="ARBA" id="ARBA00023136"/>
    </source>
</evidence>
<evidence type="ECO:0000256" key="1">
    <source>
        <dbReference type="ARBA" id="ARBA00022692"/>
    </source>
</evidence>
<name>A0A7C9AHE1_OPUST</name>
<evidence type="ECO:0000313" key="5">
    <source>
        <dbReference type="EMBL" id="MBA4666333.1"/>
    </source>
</evidence>
<feature type="transmembrane region" description="Helical" evidence="4">
    <location>
        <begin position="184"/>
        <end position="207"/>
    </location>
</feature>
<dbReference type="EMBL" id="GISG01231319">
    <property type="protein sequence ID" value="MBA4666332.1"/>
    <property type="molecule type" value="Transcribed_RNA"/>
</dbReference>
<dbReference type="GO" id="GO:0016787">
    <property type="term" value="F:hydrolase activity"/>
    <property type="evidence" value="ECO:0007669"/>
    <property type="project" value="UniProtKB-KW"/>
</dbReference>
<dbReference type="GO" id="GO:0016020">
    <property type="term" value="C:membrane"/>
    <property type="evidence" value="ECO:0007669"/>
    <property type="project" value="InterPro"/>
</dbReference>
<keyword evidence="3 4" id="KW-0472">Membrane</keyword>
<feature type="transmembrane region" description="Helical" evidence="4">
    <location>
        <begin position="219"/>
        <end position="239"/>
    </location>
</feature>
<proteinExistence type="predicted"/>
<evidence type="ECO:0000256" key="2">
    <source>
        <dbReference type="ARBA" id="ARBA00022989"/>
    </source>
</evidence>
<dbReference type="Gene3D" id="1.20.1560.10">
    <property type="entry name" value="ABC transporter type 1, transmembrane domain"/>
    <property type="match status" value="1"/>
</dbReference>
<evidence type="ECO:0000256" key="4">
    <source>
        <dbReference type="SAM" id="Phobius"/>
    </source>
</evidence>
<dbReference type="GO" id="GO:0005524">
    <property type="term" value="F:ATP binding"/>
    <property type="evidence" value="ECO:0007669"/>
    <property type="project" value="InterPro"/>
</dbReference>
<organism evidence="5">
    <name type="scientific">Opuntia streptacantha</name>
    <name type="common">Prickly pear cactus</name>
    <name type="synonym">Opuntia cardona</name>
    <dbReference type="NCBI Taxonomy" id="393608"/>
    <lineage>
        <taxon>Eukaryota</taxon>
        <taxon>Viridiplantae</taxon>
        <taxon>Streptophyta</taxon>
        <taxon>Embryophyta</taxon>
        <taxon>Tracheophyta</taxon>
        <taxon>Spermatophyta</taxon>
        <taxon>Magnoliopsida</taxon>
        <taxon>eudicotyledons</taxon>
        <taxon>Gunneridae</taxon>
        <taxon>Pentapetalae</taxon>
        <taxon>Caryophyllales</taxon>
        <taxon>Cactineae</taxon>
        <taxon>Cactaceae</taxon>
        <taxon>Opuntioideae</taxon>
        <taxon>Opuntia</taxon>
    </lineage>
</organism>
<protein>
    <submittedName>
        <fullName evidence="5">Adenosinetriphosphatase</fullName>
        <ecNumber evidence="5">3.6.1.3</ecNumber>
    </submittedName>
</protein>
<dbReference type="EC" id="3.6.1.3" evidence="5"/>
<sequence>MTPVLFNSFQNFGGVTPTVIYPNFRRHFFCARITQAEVDSSSMALTVFTVNSPFHPHLSLRHRRSSPCSPMTSLRRTSTPILRHQFPCLSPCRSHRRLRRILLVKSELVNGFPIVDSLQNHRFVEKVELGERIGRIFEKLGSVSPGGRWWKLSDEDVDVTLVAKPVTVWNALHRMWQLVSSDRWVIFAAFSALIISALSEISIPHFLTASIFSAQSGKVAVFRQNVLLLVIFCITSGICRSKSLV</sequence>
<reference evidence="5" key="1">
    <citation type="journal article" date="2013" name="J. Plant Res.">
        <title>Effect of fungi and light on seed germination of three Opuntia species from semiarid lands of central Mexico.</title>
        <authorList>
            <person name="Delgado-Sanchez P."/>
            <person name="Jimenez-Bremont J.F."/>
            <person name="Guerrero-Gonzalez Mde L."/>
            <person name="Flores J."/>
        </authorList>
    </citation>
    <scope>NUCLEOTIDE SEQUENCE</scope>
    <source>
        <tissue evidence="5">Cladode</tissue>
    </source>
</reference>
<dbReference type="AlphaFoldDB" id="A0A7C9AHE1"/>
<keyword evidence="2 4" id="KW-1133">Transmembrane helix</keyword>